<dbReference type="SUPFAM" id="SSF53738">
    <property type="entry name" value="Phosphoglucomutase, first 3 domains"/>
    <property type="match status" value="3"/>
</dbReference>
<dbReference type="AlphaFoldDB" id="A0A1S7LM19"/>
<dbReference type="InterPro" id="IPR005843">
    <property type="entry name" value="A-D-PHexomutase_C"/>
</dbReference>
<feature type="domain" description="Alpha-D-phosphohexomutase alpha/beta/alpha" evidence="10">
    <location>
        <begin position="161"/>
        <end position="258"/>
    </location>
</feature>
<proteinExistence type="inferred from homology"/>
<dbReference type="Gene3D" id="3.40.120.10">
    <property type="entry name" value="Alpha-D-Glucose-1,6-Bisphosphate, subunit A, domain 3"/>
    <property type="match status" value="3"/>
</dbReference>
<keyword evidence="3" id="KW-0597">Phosphoprotein</keyword>
<keyword evidence="5 7" id="KW-0460">Magnesium</keyword>
<organism evidence="12">
    <name type="scientific">Magnetococcus massalia (strain MO-1)</name>
    <dbReference type="NCBI Taxonomy" id="451514"/>
    <lineage>
        <taxon>Bacteria</taxon>
        <taxon>Pseudomonadati</taxon>
        <taxon>Pseudomonadota</taxon>
        <taxon>Magnetococcia</taxon>
        <taxon>Magnetococcales</taxon>
        <taxon>Magnetococcaceae</taxon>
        <taxon>Magnetococcus</taxon>
    </lineage>
</organism>
<dbReference type="Gene3D" id="3.30.310.50">
    <property type="entry name" value="Alpha-D-phosphohexomutase, C-terminal domain"/>
    <property type="match status" value="1"/>
</dbReference>
<comment type="similarity">
    <text evidence="2 7">Belongs to the phosphohexose mutase family.</text>
</comment>
<evidence type="ECO:0000256" key="7">
    <source>
        <dbReference type="RuleBase" id="RU004326"/>
    </source>
</evidence>
<reference evidence="12" key="1">
    <citation type="submission" date="2015-04" db="EMBL/GenBank/DDBJ databases">
        <authorList>
            <person name="Syromyatnikov M.Y."/>
            <person name="Popov V.N."/>
        </authorList>
    </citation>
    <scope>NUCLEOTIDE SEQUENCE</scope>
    <source>
        <strain evidence="12">MO-1</strain>
    </source>
</reference>
<dbReference type="CDD" id="cd03089">
    <property type="entry name" value="PMM_PGM"/>
    <property type="match status" value="1"/>
</dbReference>
<dbReference type="Pfam" id="PF00408">
    <property type="entry name" value="PGM_PMM_IV"/>
    <property type="match status" value="1"/>
</dbReference>
<evidence type="ECO:0000256" key="4">
    <source>
        <dbReference type="ARBA" id="ARBA00022723"/>
    </source>
</evidence>
<evidence type="ECO:0000259" key="8">
    <source>
        <dbReference type="Pfam" id="PF00408"/>
    </source>
</evidence>
<sequence>MANAPSHIFREYDVRGIADEELSEDVVRHWGALFAQRAKSEISDPAQTPHIVVGRDGRVSSPALAQALMVGLAEAGAKVTDVGVVPTPGLYFANYHLGADGAIMVTGSHNPSNYNGLKMVMGGRSFFGKDIQDLAQRLMLGEHPPSRMGGSVTTIDLLETYISRIVKDKQSGRPLKVVLDCGNGAAGVVARRLLNALPDVTGEVLFETLDGSFPNHHPDPTIPENLIALKERVLASGADLGIAYDGDGDRIGAIDEQGQIIWGDRMMILFAREILAEQKGAAILGDVKCSQQLFDAIEAAGGEAVMCKTGHSLVKAKMKESGALLAGEMSGHLFFGDKYYGYDDALYATVRLISLLATQARPLSQLLDDMPPLHATPELRIECADSRKFKVMDAIRERAMREARGEVSDLDGVRVTEEGGWWLVRVSNTQPALVARIEADTPERLQQMSERLAAMLDDENVTFPSWQNI</sequence>
<feature type="domain" description="Alpha-D-phosphohexomutase alpha/beta/alpha" evidence="11">
    <location>
        <begin position="262"/>
        <end position="370"/>
    </location>
</feature>
<dbReference type="Pfam" id="PF02880">
    <property type="entry name" value="PGM_PMM_III"/>
    <property type="match status" value="1"/>
</dbReference>
<dbReference type="EMBL" id="LO017727">
    <property type="protein sequence ID" value="CRH07935.1"/>
    <property type="molecule type" value="Genomic_DNA"/>
</dbReference>
<dbReference type="InterPro" id="IPR005844">
    <property type="entry name" value="A-D-PHexomutase_a/b/a-I"/>
</dbReference>
<gene>
    <name evidence="12" type="primary">cpsG</name>
    <name evidence="12" type="ORF">MAGMO_3806</name>
</gene>
<feature type="domain" description="Alpha-D-phosphohexomutase C-terminal" evidence="8">
    <location>
        <begin position="378"/>
        <end position="454"/>
    </location>
</feature>
<dbReference type="Pfam" id="PF02879">
    <property type="entry name" value="PGM_PMM_II"/>
    <property type="match status" value="1"/>
</dbReference>
<evidence type="ECO:0000256" key="5">
    <source>
        <dbReference type="ARBA" id="ARBA00022842"/>
    </source>
</evidence>
<evidence type="ECO:0000256" key="1">
    <source>
        <dbReference type="ARBA" id="ARBA00001946"/>
    </source>
</evidence>
<dbReference type="Pfam" id="PF02878">
    <property type="entry name" value="PGM_PMM_I"/>
    <property type="match status" value="1"/>
</dbReference>
<dbReference type="PANTHER" id="PTHR43771">
    <property type="entry name" value="PHOSPHOMANNOMUTASE"/>
    <property type="match status" value="1"/>
</dbReference>
<dbReference type="PANTHER" id="PTHR43771:SF2">
    <property type="entry name" value="PHOSPHOMANNOMUTASE_PHOSPHOGLUCOMUTASE"/>
    <property type="match status" value="1"/>
</dbReference>
<dbReference type="InterPro" id="IPR005841">
    <property type="entry name" value="Alpha-D-phosphohexomutase_SF"/>
</dbReference>
<feature type="domain" description="Alpha-D-phosphohexomutase alpha/beta/alpha" evidence="9">
    <location>
        <begin position="8"/>
        <end position="129"/>
    </location>
</feature>
<dbReference type="InterPro" id="IPR036900">
    <property type="entry name" value="A-D-PHexomutase_C_sf"/>
</dbReference>
<dbReference type="PROSITE" id="PS00710">
    <property type="entry name" value="PGM_PMM"/>
    <property type="match status" value="1"/>
</dbReference>
<dbReference type="PRINTS" id="PR00509">
    <property type="entry name" value="PGMPMM"/>
</dbReference>
<evidence type="ECO:0000259" key="9">
    <source>
        <dbReference type="Pfam" id="PF02878"/>
    </source>
</evidence>
<dbReference type="SUPFAM" id="SSF55957">
    <property type="entry name" value="Phosphoglucomutase, C-terminal domain"/>
    <property type="match status" value="1"/>
</dbReference>
<evidence type="ECO:0000259" key="11">
    <source>
        <dbReference type="Pfam" id="PF02880"/>
    </source>
</evidence>
<keyword evidence="4 7" id="KW-0479">Metal-binding</keyword>
<dbReference type="GO" id="GO:0000287">
    <property type="term" value="F:magnesium ion binding"/>
    <property type="evidence" value="ECO:0007669"/>
    <property type="project" value="InterPro"/>
</dbReference>
<dbReference type="EC" id="5.4.2.8" evidence="12"/>
<evidence type="ECO:0000256" key="2">
    <source>
        <dbReference type="ARBA" id="ARBA00010231"/>
    </source>
</evidence>
<dbReference type="GO" id="GO:0005975">
    <property type="term" value="P:carbohydrate metabolic process"/>
    <property type="evidence" value="ECO:0007669"/>
    <property type="project" value="InterPro"/>
</dbReference>
<keyword evidence="6 12" id="KW-0413">Isomerase</keyword>
<accession>A0A1S7LM19</accession>
<evidence type="ECO:0000256" key="3">
    <source>
        <dbReference type="ARBA" id="ARBA00022553"/>
    </source>
</evidence>
<evidence type="ECO:0000259" key="10">
    <source>
        <dbReference type="Pfam" id="PF02879"/>
    </source>
</evidence>
<name>A0A1S7LM19_MAGMO</name>
<dbReference type="GO" id="GO:0004615">
    <property type="term" value="F:phosphomannomutase activity"/>
    <property type="evidence" value="ECO:0007669"/>
    <property type="project" value="UniProtKB-EC"/>
</dbReference>
<evidence type="ECO:0000313" key="12">
    <source>
        <dbReference type="EMBL" id="CRH07935.1"/>
    </source>
</evidence>
<dbReference type="InterPro" id="IPR005846">
    <property type="entry name" value="A-D-PHexomutase_a/b/a-III"/>
</dbReference>
<evidence type="ECO:0000256" key="6">
    <source>
        <dbReference type="ARBA" id="ARBA00023235"/>
    </source>
</evidence>
<protein>
    <submittedName>
        <fullName evidence="12">Phosphomannomutase</fullName>
        <ecNumber evidence="12">5.4.2.8</ecNumber>
    </submittedName>
</protein>
<dbReference type="InterPro" id="IPR016066">
    <property type="entry name" value="A-D-PHexomutase_CS"/>
</dbReference>
<comment type="cofactor">
    <cofactor evidence="1">
        <name>Mg(2+)</name>
        <dbReference type="ChEBI" id="CHEBI:18420"/>
    </cofactor>
</comment>
<dbReference type="InterPro" id="IPR016055">
    <property type="entry name" value="A-D-PHexomutase_a/b/a-I/II/III"/>
</dbReference>
<dbReference type="InterPro" id="IPR005845">
    <property type="entry name" value="A-D-PHexomutase_a/b/a-II"/>
</dbReference>